<evidence type="ECO:0000256" key="3">
    <source>
        <dbReference type="ARBA" id="ARBA00022741"/>
    </source>
</evidence>
<keyword evidence="5" id="KW-0067">ATP-binding</keyword>
<proteinExistence type="predicted"/>
<accession>A0A6M3ZZX7</accession>
<dbReference type="AlphaFoldDB" id="A0A6M3ZZX7"/>
<evidence type="ECO:0000313" key="9">
    <source>
        <dbReference type="Proteomes" id="UP000274350"/>
    </source>
</evidence>
<dbReference type="InterPro" id="IPR036457">
    <property type="entry name" value="PPM-type-like_dom_sf"/>
</dbReference>
<dbReference type="InterPro" id="IPR001932">
    <property type="entry name" value="PPM-type_phosphatase-like_dom"/>
</dbReference>
<keyword evidence="9" id="KW-1185">Reference proteome</keyword>
<dbReference type="InterPro" id="IPR000719">
    <property type="entry name" value="Prot_kinase_dom"/>
</dbReference>
<dbReference type="SMART" id="SM00332">
    <property type="entry name" value="PP2Cc"/>
    <property type="match status" value="1"/>
</dbReference>
<feature type="domain" description="Protein kinase" evidence="6">
    <location>
        <begin position="272"/>
        <end position="530"/>
    </location>
</feature>
<dbReference type="SUPFAM" id="SSF81606">
    <property type="entry name" value="PP2C-like"/>
    <property type="match status" value="1"/>
</dbReference>
<protein>
    <submittedName>
        <fullName evidence="8">Bifunctional protein-serine/threonine kinase/phosphatase</fullName>
    </submittedName>
</protein>
<evidence type="ECO:0000259" key="6">
    <source>
        <dbReference type="PROSITE" id="PS50011"/>
    </source>
</evidence>
<dbReference type="Pfam" id="PF00069">
    <property type="entry name" value="Pkinase"/>
    <property type="match status" value="1"/>
</dbReference>
<dbReference type="GO" id="GO:0004674">
    <property type="term" value="F:protein serine/threonine kinase activity"/>
    <property type="evidence" value="ECO:0007669"/>
    <property type="project" value="UniProtKB-KW"/>
</dbReference>
<reference evidence="8 9" key="1">
    <citation type="journal article" date="2019" name="Int. J. Syst. Evol. Microbiol.">
        <title>Undibacterium piscinae sp. nov., isolated from Korean shiner intestine.</title>
        <authorList>
            <person name="Lee S.Y."/>
            <person name="Kang W."/>
            <person name="Kim P.S."/>
            <person name="Kim H.S."/>
            <person name="Sung H."/>
            <person name="Shin N.R."/>
            <person name="Whon T.W."/>
            <person name="Yun J.H."/>
            <person name="Lee J.Y."/>
            <person name="Lee J.Y."/>
            <person name="Jung M.J."/>
            <person name="Jeong Y.S."/>
            <person name="Tak E.J."/>
            <person name="Han J.E."/>
            <person name="Hyun D.W."/>
            <person name="Kang M.S."/>
            <person name="Lee K.E."/>
            <person name="Lee B.H."/>
            <person name="Bae J.W."/>
        </authorList>
    </citation>
    <scope>NUCLEOTIDE SEQUENCE [LARGE SCALE GENOMIC DNA]</scope>
    <source>
        <strain evidence="8 9">S11R28</strain>
    </source>
</reference>
<dbReference type="PROSITE" id="PS50011">
    <property type="entry name" value="PROTEIN_KINASE_DOM"/>
    <property type="match status" value="1"/>
</dbReference>
<dbReference type="InterPro" id="IPR011009">
    <property type="entry name" value="Kinase-like_dom_sf"/>
</dbReference>
<dbReference type="PROSITE" id="PS51746">
    <property type="entry name" value="PPM_2"/>
    <property type="match status" value="1"/>
</dbReference>
<dbReference type="Gene3D" id="3.30.200.20">
    <property type="entry name" value="Phosphorylase Kinase, domain 1"/>
    <property type="match status" value="1"/>
</dbReference>
<dbReference type="Pfam" id="PF13672">
    <property type="entry name" value="PP2C_2"/>
    <property type="match status" value="1"/>
</dbReference>
<evidence type="ECO:0000259" key="7">
    <source>
        <dbReference type="PROSITE" id="PS51746"/>
    </source>
</evidence>
<keyword evidence="3" id="KW-0547">Nucleotide-binding</keyword>
<dbReference type="SUPFAM" id="SSF56112">
    <property type="entry name" value="Protein kinase-like (PK-like)"/>
    <property type="match status" value="1"/>
</dbReference>
<dbReference type="EMBL" id="CP051152">
    <property type="protein sequence ID" value="QJQ04524.1"/>
    <property type="molecule type" value="Genomic_DNA"/>
</dbReference>
<keyword evidence="2" id="KW-0808">Transferase</keyword>
<dbReference type="SMART" id="SM00331">
    <property type="entry name" value="PP2C_SIG"/>
    <property type="match status" value="1"/>
</dbReference>
<name>A0A6M3ZZX7_9BURK</name>
<keyword evidence="1" id="KW-0723">Serine/threonine-protein kinase</keyword>
<evidence type="ECO:0000256" key="1">
    <source>
        <dbReference type="ARBA" id="ARBA00022527"/>
    </source>
</evidence>
<dbReference type="PANTHER" id="PTHR24351">
    <property type="entry name" value="RIBOSOMAL PROTEIN S6 KINASE"/>
    <property type="match status" value="1"/>
</dbReference>
<dbReference type="CDD" id="cd14014">
    <property type="entry name" value="STKc_PknB_like"/>
    <property type="match status" value="1"/>
</dbReference>
<dbReference type="Gene3D" id="1.10.510.10">
    <property type="entry name" value="Transferase(Phosphotransferase) domain 1"/>
    <property type="match status" value="1"/>
</dbReference>
<dbReference type="Proteomes" id="UP000274350">
    <property type="component" value="Chromosome"/>
</dbReference>
<dbReference type="KEGG" id="upi:EJG51_000180"/>
<dbReference type="CDD" id="cd00143">
    <property type="entry name" value="PP2Cc"/>
    <property type="match status" value="1"/>
</dbReference>
<evidence type="ECO:0000256" key="5">
    <source>
        <dbReference type="ARBA" id="ARBA00022840"/>
    </source>
</evidence>
<dbReference type="SMART" id="SM00220">
    <property type="entry name" value="S_TKc"/>
    <property type="match status" value="1"/>
</dbReference>
<dbReference type="GO" id="GO:0005524">
    <property type="term" value="F:ATP binding"/>
    <property type="evidence" value="ECO:0007669"/>
    <property type="project" value="UniProtKB-KW"/>
</dbReference>
<feature type="domain" description="PPM-type phosphatase" evidence="7">
    <location>
        <begin position="6"/>
        <end position="239"/>
    </location>
</feature>
<evidence type="ECO:0000313" key="8">
    <source>
        <dbReference type="EMBL" id="QJQ04524.1"/>
    </source>
</evidence>
<sequence>MPLIVTTGYHSLAGVRPRNEDFVGMVTPNEPDLSSKGLIAAIADGVSGNEGGREASEYAVRGLLSDYYATPDTWEITTSLEKVLLAINGWVQQQGSVRRELAGMASTLTALVLRGRMYYTAHVGDTRCYLLRDDGLGKLQKLTQDHVWDRPEMQHVLTRAIGLDTRLAVDHGMGELRQNDVFLLASDGVWSALTEYDITYFLKQVSLSILTPEQASSALCAAALEAGSQDNSSAMILQVNTLPEGDLRDALSELRSLPAPPRLKPGQNIDGYLVEEILHTSMTTLLYLVNDTAHHRKLVLKTLHPDRANDAHERSAFAHEAWLAKRVVARFFPQVINPDQRNFLYYLSTWHPGESLQTRLAAGQHFTVPDVISYGSKLVRAVGALHRRSILHRDIKPANVHLGDDDEIRILDLGVAQSGLDSEDKSLAASFTMAGTPSFLAPEQYQGDSASRQTDIYATGVTLYYLLTRHYPYGEIEPFQRPKFADPIVPGRYRPDLPVWLENVLLKAQGRRARTARALVWRILTAEEFLLALERGAARPLPAPGATPLVNSDPATILARAIQRPYPGHRDRGLSAAL</sequence>
<gene>
    <name evidence="8" type="ORF">EJG51_000180</name>
</gene>
<evidence type="ECO:0000256" key="2">
    <source>
        <dbReference type="ARBA" id="ARBA00022679"/>
    </source>
</evidence>
<organism evidence="8 9">
    <name type="scientific">Undibacterium piscinae</name>
    <dbReference type="NCBI Taxonomy" id="2495591"/>
    <lineage>
        <taxon>Bacteria</taxon>
        <taxon>Pseudomonadati</taxon>
        <taxon>Pseudomonadota</taxon>
        <taxon>Betaproteobacteria</taxon>
        <taxon>Burkholderiales</taxon>
        <taxon>Oxalobacteraceae</taxon>
        <taxon>Undibacterium</taxon>
    </lineage>
</organism>
<dbReference type="Gene3D" id="3.60.40.10">
    <property type="entry name" value="PPM-type phosphatase domain"/>
    <property type="match status" value="1"/>
</dbReference>
<evidence type="ECO:0000256" key="4">
    <source>
        <dbReference type="ARBA" id="ARBA00022777"/>
    </source>
</evidence>
<keyword evidence="4 8" id="KW-0418">Kinase</keyword>